<evidence type="ECO:0000313" key="3">
    <source>
        <dbReference type="EMBL" id="MBU8542619.1"/>
    </source>
</evidence>
<evidence type="ECO:0000259" key="2">
    <source>
        <dbReference type="PROSITE" id="PS51208"/>
    </source>
</evidence>
<gene>
    <name evidence="3" type="ORF">JJQ90_02825</name>
</gene>
<sequence length="1758" mass="175082">MFLPSVAMAACNVTGGDLYTGGFLTCDTTGADLRLLGGSPVIEVTDHVITSGFLNVSTRPTQNSPLDITLTISNTSINSPDYSAVTVYSGFADTDIDITLDQVTLVSGDNPGGVWVRNEIGGNIVLTASGVITASGSDSPAITATTNDGGVRITNSATITSNGGRGIYADGGYNSTDPVVVSVSNSGTIQAHAAGIRVIGYNGLASIDNSGDVTSTTLQGLIAWTPNGTVEIVNSGNVTADAHIGVQGAAGSGNISITNTSTGRIQGQRGVVAATDSGTVSIDNAGTITATGHAIETGNTNATVTNSGTIETTTPGGTAIAFGTGDNTLVIMPGSTITGLVTNGSVSGGVETIGVNTLTLGGTGSASFDVSEIGRTPTQRGLVLSGGVHTGSGTPDGGQYQGFSNFTKTGSGTWQLTYGSGAGLADQNWVISEGTLVGDTTTLRGSTITNNASLVFDQASNGTFAGSIGGTGNLYVNGAGTLTMTGASAYTGNTYLRDGGFTIANGGSVGSQHSVIGWMTGDDATATVTGAGSQWTNTGNLYVGNEGNGTLNITDGGVVTSASGYVGTVSGSQGTLAIDGTNSAWRMTGAFIAGYESGTNANVTISNGGQLRSVIGTLGDLAGSEGTLTVTGAGSSWEAYNDSTDYAGFMNVGRLGTGTLTVADGGAVTAYRLYIGTEAGSTGTVAVSGQDSSIATEHRLYVGTYGTGTLTVSEGANVTADRINVAYLSGSTGTLNIGAAEGDLAVAPGSIVTNDIFLGAGNGRLVFNHTDSAGFELAPNISGGGQIRQIQGNTVLSGDNSGFAGDITITGGGLGITGTTNANALTMTGAQDAQLTVNGVLTTSSASIEAAANHASTVQVSGDGASWVSGSVQLGRNADSTGSVTISDRASFETQNGFYIGAGGTFTVSGQGSSAFIGSANRGLAADWNSSDGWLSADGGTISVSGGAHLRVDGGYIGADTTALATMNVSGAGTTFANDLNLYIGGTGNGTSGRGQLSVTDGAIVTSYTAAIGVDANSVGAVLLSGEGTGFTVDTRSGYAGNLRVGFNGNGTLVARDGASVSAANMIQIASNAGSTGVFAIGALEGEAAAAAAGSIHAGTNGIVFGAGNGRLVINHTGTNYTLGANITAPVNTAGQINVLSGNTTLSGDISGAVTLNKAGLGTLILIGTNTYTGGTYINEGTLQIGNGGTTGSLIGTIHNNANLVFNRSDNYLFPGTITGNGAVSFAGGGTVFFEQADAYSGPVTVGATSFVLANGSTSGSTYTIGAEGTISGSGTIAGLMVNSGGRAAPGYSPGTLSVAGNVTFNAGSTYEAEVWGDGTHDRIAATGTATINGGTVAVVAQSGYMRHLARYEILTADGGVSGAFDAATSNLAYLTPVLGYEADAVVLTLARNDIAFRDYATTRNQTAAADAIQALGLGNSVYESVLDLTTGSVPAALDALSGELHAAMPGMLSQQSRFLREAVSARLRDDRLALAGTQSALDGRATAWIQGFGDWSHLGGNGNAGSVTSNVGGVFIGIDQRLDENWKAGVVLGVSRTGFHANTRNSSGNADNMELGTYLGGQFGALNLQLGASYAWHDVDTKRHIVFPNANSTARAGYGANTAQVFGEASFRIDLDPVRLTPYLGLAYVNTGGESFTETGSNAALSGRIGSLDTAYSTLGLRSEAEVTLGGRTFRPQANIGWQHAIGDVAGTARLAFDNGGAGFQVGGVPIARDAAIIGAGLSYDMAPGLSLNLSYRGQFAQDAQSNGVRGTLSLAF</sequence>
<organism evidence="3 4">
    <name type="scientific">Falsiroseomonas oleicola</name>
    <dbReference type="NCBI Taxonomy" id="2801474"/>
    <lineage>
        <taxon>Bacteria</taxon>
        <taxon>Pseudomonadati</taxon>
        <taxon>Pseudomonadota</taxon>
        <taxon>Alphaproteobacteria</taxon>
        <taxon>Acetobacterales</taxon>
        <taxon>Roseomonadaceae</taxon>
        <taxon>Falsiroseomonas</taxon>
    </lineage>
</organism>
<name>A0ABS6H1T4_9PROT</name>
<protein>
    <submittedName>
        <fullName evidence="3">Autotransporter domain-containing protein</fullName>
    </submittedName>
</protein>
<feature type="domain" description="Autotransporter" evidence="2">
    <location>
        <begin position="1481"/>
        <end position="1758"/>
    </location>
</feature>
<dbReference type="EMBL" id="JAERQM010000001">
    <property type="protein sequence ID" value="MBU8542619.1"/>
    <property type="molecule type" value="Genomic_DNA"/>
</dbReference>
<keyword evidence="4" id="KW-1185">Reference proteome</keyword>
<dbReference type="Pfam" id="PF03797">
    <property type="entry name" value="Autotransporter"/>
    <property type="match status" value="1"/>
</dbReference>
<keyword evidence="1" id="KW-0732">Signal</keyword>
<dbReference type="Pfam" id="PF12951">
    <property type="entry name" value="PATR"/>
    <property type="match status" value="3"/>
</dbReference>
<comment type="caution">
    <text evidence="3">The sequence shown here is derived from an EMBL/GenBank/DDBJ whole genome shotgun (WGS) entry which is preliminary data.</text>
</comment>
<dbReference type="InterPro" id="IPR005546">
    <property type="entry name" value="Autotransporte_beta"/>
</dbReference>
<evidence type="ECO:0000256" key="1">
    <source>
        <dbReference type="ARBA" id="ARBA00022729"/>
    </source>
</evidence>
<dbReference type="InterPro" id="IPR006315">
    <property type="entry name" value="OM_autotransptr_brl_dom"/>
</dbReference>
<dbReference type="NCBIfam" id="TIGR01414">
    <property type="entry name" value="autotrans_barl"/>
    <property type="match status" value="1"/>
</dbReference>
<proteinExistence type="predicted"/>
<dbReference type="InterPro" id="IPR013425">
    <property type="entry name" value="Autotrns_rpt"/>
</dbReference>
<dbReference type="NCBIfam" id="TIGR04393">
    <property type="entry name" value="rpt_T5SS_PEPC"/>
    <property type="match status" value="5"/>
</dbReference>
<dbReference type="Proteomes" id="UP000689967">
    <property type="component" value="Unassembled WGS sequence"/>
</dbReference>
<reference evidence="3 4" key="1">
    <citation type="submission" date="2021-01" db="EMBL/GenBank/DDBJ databases">
        <title>Roseomonas sp. nov, a bacterium isolated from an oil production mixture in Yumen Oilfield.</title>
        <authorList>
            <person name="Wu D."/>
        </authorList>
    </citation>
    <scope>NUCLEOTIDE SEQUENCE [LARGE SCALE GENOMIC DNA]</scope>
    <source>
        <strain evidence="3 4">ROY-5-3</strain>
    </source>
</reference>
<evidence type="ECO:0000313" key="4">
    <source>
        <dbReference type="Proteomes" id="UP000689967"/>
    </source>
</evidence>
<accession>A0ABS6H1T4</accession>
<dbReference type="PROSITE" id="PS51208">
    <property type="entry name" value="AUTOTRANSPORTER"/>
    <property type="match status" value="1"/>
</dbReference>
<dbReference type="RefSeq" id="WP_216872924.1">
    <property type="nucleotide sequence ID" value="NZ_JAERQM010000001.1"/>
</dbReference>
<dbReference type="SMART" id="SM00869">
    <property type="entry name" value="Autotransporter"/>
    <property type="match status" value="1"/>
</dbReference>
<dbReference type="NCBIfam" id="TIGR02601">
    <property type="entry name" value="autotrns_rpt"/>
    <property type="match status" value="2"/>
</dbReference>
<dbReference type="InterPro" id="IPR030895">
    <property type="entry name" value="T5SS_PEPC_rpt"/>
</dbReference>